<dbReference type="Pfam" id="PF13443">
    <property type="entry name" value="HTH_26"/>
    <property type="match status" value="1"/>
</dbReference>
<dbReference type="EMBL" id="JXDF01000003">
    <property type="protein sequence ID" value="KPN84161.1"/>
    <property type="molecule type" value="Genomic_DNA"/>
</dbReference>
<dbReference type="Gene3D" id="1.10.260.40">
    <property type="entry name" value="lambda repressor-like DNA-binding domains"/>
    <property type="match status" value="1"/>
</dbReference>
<evidence type="ECO:0000313" key="3">
    <source>
        <dbReference type="Proteomes" id="UP000050269"/>
    </source>
</evidence>
<dbReference type="Proteomes" id="UP000050269">
    <property type="component" value="Unassembled WGS sequence"/>
</dbReference>
<dbReference type="InterPro" id="IPR010982">
    <property type="entry name" value="Lambda_DNA-bd_dom_sf"/>
</dbReference>
<gene>
    <name evidence="2" type="ORF">RZ78_03660</name>
</gene>
<dbReference type="InterPro" id="IPR001387">
    <property type="entry name" value="Cro/C1-type_HTH"/>
</dbReference>
<evidence type="ECO:0000259" key="1">
    <source>
        <dbReference type="Pfam" id="PF13443"/>
    </source>
</evidence>
<proteinExistence type="predicted"/>
<comment type="caution">
    <text evidence="2">The sequence shown here is derived from an EMBL/GenBank/DDBJ whole genome shotgun (WGS) entry which is preliminary data.</text>
</comment>
<organism evidence="2 3">
    <name type="scientific">Apilactobacillus kunkeei</name>
    <dbReference type="NCBI Taxonomy" id="148814"/>
    <lineage>
        <taxon>Bacteria</taxon>
        <taxon>Bacillati</taxon>
        <taxon>Bacillota</taxon>
        <taxon>Bacilli</taxon>
        <taxon>Lactobacillales</taxon>
        <taxon>Lactobacillaceae</taxon>
        <taxon>Apilactobacillus</taxon>
    </lineage>
</organism>
<dbReference type="PATRIC" id="fig|148814.13.peg.104"/>
<name>A0A0P7K2P1_9LACO</name>
<dbReference type="AlphaFoldDB" id="A0A0P7K2P1"/>
<accession>A0A0P7K2P1</accession>
<evidence type="ECO:0000313" key="2">
    <source>
        <dbReference type="EMBL" id="KPN84161.1"/>
    </source>
</evidence>
<sequence length="246" mass="29904">MKRYDIYRKPVFRNNLNEIMIRNNISSSYLSRISGIPRSTIYRIRMNPYNKTTPYIKNKICESLNIQKEKFDEKVEYAQMMFEKIGSVAFNEKNISEFKKILYDETRGFFQIDPYGRNSCINIKMKWRRKNTFQGNVRITIEDGELVFKIIDLDFKYYEKELFDSIVKSFELYAKYIGVKYIVFSPGILYNTYNKVREPIRELLNNKYIYYYKYLKNNTLLDEDKIYKRFINKSDRVYGFSKFVTY</sequence>
<reference evidence="2 3" key="1">
    <citation type="journal article" date="2015" name="Genome Biol. Evol.">
        <title>Functionally Structured Genomes in Lactobacillus kunkeei Colonizing the Honey Crop and Food Products of Honeybees and Stingless Bees.</title>
        <authorList>
            <person name="Tamarit D."/>
            <person name="Ellegaard K.M."/>
            <person name="Wikander J."/>
            <person name="Olofsson T."/>
            <person name="Vasquez A."/>
            <person name="Andersson S.G."/>
        </authorList>
    </citation>
    <scope>NUCLEOTIDE SEQUENCE [LARGE SCALE GENOMIC DNA]</scope>
    <source>
        <strain evidence="2 3">LMbo</strain>
    </source>
</reference>
<dbReference type="SUPFAM" id="SSF47413">
    <property type="entry name" value="lambda repressor-like DNA-binding domains"/>
    <property type="match status" value="1"/>
</dbReference>
<feature type="domain" description="HTH cro/C1-type" evidence="1">
    <location>
        <begin position="15"/>
        <end position="67"/>
    </location>
</feature>
<dbReference type="GO" id="GO:0003677">
    <property type="term" value="F:DNA binding"/>
    <property type="evidence" value="ECO:0007669"/>
    <property type="project" value="InterPro"/>
</dbReference>
<protein>
    <recommendedName>
        <fullName evidence="1">HTH cro/C1-type domain-containing protein</fullName>
    </recommendedName>
</protein>